<protein>
    <submittedName>
        <fullName evidence="2">ABC-2 type transport system permease protein</fullName>
    </submittedName>
</protein>
<dbReference type="Pfam" id="PF12730">
    <property type="entry name" value="ABC2_membrane_4"/>
    <property type="match status" value="1"/>
</dbReference>
<organism evidence="2 3">
    <name type="scientific">Paenibacillus phyllosphaerae</name>
    <dbReference type="NCBI Taxonomy" id="274593"/>
    <lineage>
        <taxon>Bacteria</taxon>
        <taxon>Bacillati</taxon>
        <taxon>Bacillota</taxon>
        <taxon>Bacilli</taxon>
        <taxon>Bacillales</taxon>
        <taxon>Paenibacillaceae</taxon>
        <taxon>Paenibacillus</taxon>
    </lineage>
</organism>
<sequence>MHSYTANVRNEIEKLFVQRKILLLLVLTGIVPVLAGFLLGSLNNGTGISFIGSGGAAGLPLLMLDALTVLWLPPVLFLVVAEMFAGEKASRTMKNVLTRPIARSAVYASKVTAVAVLCLTLLGETWLISLLMEFVMGLGSGSSALGAVQSLGIYLAAFVPMVALALIAVFVVQWFGSSTGAFLLLLFIYLGAKLQPFFFPAASTWNIFDQTDWYRLWLATAPPINQLVILFMFILAHGIMSYAAGLYRFEKQSF</sequence>
<dbReference type="PANTHER" id="PTHR37305">
    <property type="entry name" value="INTEGRAL MEMBRANE PROTEIN-RELATED"/>
    <property type="match status" value="1"/>
</dbReference>
<reference evidence="2 3" key="1">
    <citation type="submission" date="2020-08" db="EMBL/GenBank/DDBJ databases">
        <title>Genomic Encyclopedia of Type Strains, Phase III (KMG-III): the genomes of soil and plant-associated and newly described type strains.</title>
        <authorList>
            <person name="Whitman W."/>
        </authorList>
    </citation>
    <scope>NUCLEOTIDE SEQUENCE [LARGE SCALE GENOMIC DNA]</scope>
    <source>
        <strain evidence="2 3">CECT 5862</strain>
    </source>
</reference>
<feature type="transmembrane region" description="Helical" evidence="1">
    <location>
        <begin position="151"/>
        <end position="175"/>
    </location>
</feature>
<dbReference type="AlphaFoldDB" id="A0A7W5FMD1"/>
<gene>
    <name evidence="2" type="ORF">FHS18_002222</name>
</gene>
<feature type="transmembrane region" description="Helical" evidence="1">
    <location>
        <begin position="106"/>
        <end position="131"/>
    </location>
</feature>
<dbReference type="Proteomes" id="UP000570361">
    <property type="component" value="Unassembled WGS sequence"/>
</dbReference>
<accession>A0A7W5FMD1</accession>
<dbReference type="PANTHER" id="PTHR37305:SF1">
    <property type="entry name" value="MEMBRANE PROTEIN"/>
    <property type="match status" value="1"/>
</dbReference>
<keyword evidence="3" id="KW-1185">Reference proteome</keyword>
<feature type="transmembrane region" description="Helical" evidence="1">
    <location>
        <begin position="228"/>
        <end position="249"/>
    </location>
</feature>
<evidence type="ECO:0000313" key="3">
    <source>
        <dbReference type="Proteomes" id="UP000570361"/>
    </source>
</evidence>
<keyword evidence="1" id="KW-0472">Membrane</keyword>
<evidence type="ECO:0000313" key="2">
    <source>
        <dbReference type="EMBL" id="MBB3110155.1"/>
    </source>
</evidence>
<dbReference type="RefSeq" id="WP_183599918.1">
    <property type="nucleotide sequence ID" value="NZ_JACHXK010000004.1"/>
</dbReference>
<feature type="transmembrane region" description="Helical" evidence="1">
    <location>
        <begin position="62"/>
        <end position="85"/>
    </location>
</feature>
<dbReference type="EMBL" id="JACHXK010000004">
    <property type="protein sequence ID" value="MBB3110155.1"/>
    <property type="molecule type" value="Genomic_DNA"/>
</dbReference>
<evidence type="ECO:0000256" key="1">
    <source>
        <dbReference type="SAM" id="Phobius"/>
    </source>
</evidence>
<keyword evidence="1" id="KW-1133">Transmembrane helix</keyword>
<keyword evidence="1" id="KW-0812">Transmembrane</keyword>
<feature type="transmembrane region" description="Helical" evidence="1">
    <location>
        <begin position="182"/>
        <end position="208"/>
    </location>
</feature>
<name>A0A7W5FMD1_9BACL</name>
<feature type="transmembrane region" description="Helical" evidence="1">
    <location>
        <begin position="21"/>
        <end position="42"/>
    </location>
</feature>
<comment type="caution">
    <text evidence="2">The sequence shown here is derived from an EMBL/GenBank/DDBJ whole genome shotgun (WGS) entry which is preliminary data.</text>
</comment>
<proteinExistence type="predicted"/>